<name>A0A1E3P457_WICAA</name>
<gene>
    <name evidence="2" type="ORF">WICANDRAFT_62559</name>
</gene>
<sequence length="205" mass="23431">MSKETILNNLNTSIRLEVLPNEAKEDPVAFVNTLIYNKHDKNSDILRSEILTSFATNNQELKTSLSQYSDLITRTQFTNDTILQETKQSSDRSKTRRLSVDFDGKDDDADEDLNELPNNDEDEDANVSQLRKRLLQGGRSQDDHHQGQKTTFDEKLHMEELRQEDILKDMFQFVRSIKEGADAFNAKLSQDQNVLKAAEAGLDPL</sequence>
<protein>
    <submittedName>
        <fullName evidence="2">Uncharacterized protein</fullName>
    </submittedName>
</protein>
<feature type="compositionally biased region" description="Basic and acidic residues" evidence="1">
    <location>
        <begin position="140"/>
        <end position="154"/>
    </location>
</feature>
<proteinExistence type="predicted"/>
<dbReference type="RefSeq" id="XP_019039191.1">
    <property type="nucleotide sequence ID" value="XM_019183398.1"/>
</dbReference>
<dbReference type="AlphaFoldDB" id="A0A1E3P457"/>
<feature type="compositionally biased region" description="Basic and acidic residues" evidence="1">
    <location>
        <begin position="88"/>
        <end position="103"/>
    </location>
</feature>
<dbReference type="STRING" id="683960.A0A1E3P457"/>
<evidence type="ECO:0000256" key="1">
    <source>
        <dbReference type="SAM" id="MobiDB-lite"/>
    </source>
</evidence>
<evidence type="ECO:0000313" key="3">
    <source>
        <dbReference type="Proteomes" id="UP000094112"/>
    </source>
</evidence>
<dbReference type="GeneID" id="30200644"/>
<dbReference type="Proteomes" id="UP000094112">
    <property type="component" value="Unassembled WGS sequence"/>
</dbReference>
<evidence type="ECO:0000313" key="2">
    <source>
        <dbReference type="EMBL" id="ODQ59984.1"/>
    </source>
</evidence>
<organism evidence="2 3">
    <name type="scientific">Wickerhamomyces anomalus (strain ATCC 58044 / CBS 1984 / NCYC 433 / NRRL Y-366-8)</name>
    <name type="common">Yeast</name>
    <name type="synonym">Hansenula anomala</name>
    <dbReference type="NCBI Taxonomy" id="683960"/>
    <lineage>
        <taxon>Eukaryota</taxon>
        <taxon>Fungi</taxon>
        <taxon>Dikarya</taxon>
        <taxon>Ascomycota</taxon>
        <taxon>Saccharomycotina</taxon>
        <taxon>Saccharomycetes</taxon>
        <taxon>Phaffomycetales</taxon>
        <taxon>Wickerhamomycetaceae</taxon>
        <taxon>Wickerhamomyces</taxon>
    </lineage>
</organism>
<feature type="compositionally biased region" description="Acidic residues" evidence="1">
    <location>
        <begin position="104"/>
        <end position="125"/>
    </location>
</feature>
<feature type="region of interest" description="Disordered" evidence="1">
    <location>
        <begin position="85"/>
        <end position="154"/>
    </location>
</feature>
<dbReference type="EMBL" id="KV454210">
    <property type="protein sequence ID" value="ODQ59984.1"/>
    <property type="molecule type" value="Genomic_DNA"/>
</dbReference>
<accession>A0A1E3P457</accession>
<keyword evidence="3" id="KW-1185">Reference proteome</keyword>
<reference evidence="2 3" key="1">
    <citation type="journal article" date="2016" name="Proc. Natl. Acad. Sci. U.S.A.">
        <title>Comparative genomics of biotechnologically important yeasts.</title>
        <authorList>
            <person name="Riley R."/>
            <person name="Haridas S."/>
            <person name="Wolfe K.H."/>
            <person name="Lopes M.R."/>
            <person name="Hittinger C.T."/>
            <person name="Goeker M."/>
            <person name="Salamov A.A."/>
            <person name="Wisecaver J.H."/>
            <person name="Long T.M."/>
            <person name="Calvey C.H."/>
            <person name="Aerts A.L."/>
            <person name="Barry K.W."/>
            <person name="Choi C."/>
            <person name="Clum A."/>
            <person name="Coughlan A.Y."/>
            <person name="Deshpande S."/>
            <person name="Douglass A.P."/>
            <person name="Hanson S.J."/>
            <person name="Klenk H.-P."/>
            <person name="LaButti K.M."/>
            <person name="Lapidus A."/>
            <person name="Lindquist E.A."/>
            <person name="Lipzen A.M."/>
            <person name="Meier-Kolthoff J.P."/>
            <person name="Ohm R.A."/>
            <person name="Otillar R.P."/>
            <person name="Pangilinan J.L."/>
            <person name="Peng Y."/>
            <person name="Rokas A."/>
            <person name="Rosa C.A."/>
            <person name="Scheuner C."/>
            <person name="Sibirny A.A."/>
            <person name="Slot J.C."/>
            <person name="Stielow J.B."/>
            <person name="Sun H."/>
            <person name="Kurtzman C.P."/>
            <person name="Blackwell M."/>
            <person name="Grigoriev I.V."/>
            <person name="Jeffries T.W."/>
        </authorList>
    </citation>
    <scope>NUCLEOTIDE SEQUENCE [LARGE SCALE GENOMIC DNA]</scope>
    <source>
        <strain evidence="3">ATCC 58044 / CBS 1984 / NCYC 433 / NRRL Y-366-8</strain>
    </source>
</reference>
<dbReference type="OrthoDB" id="4008582at2759"/>